<evidence type="ECO:0000313" key="2">
    <source>
        <dbReference type="EMBL" id="RJP22111.1"/>
    </source>
</evidence>
<sequence length="120" mass="13020">MAYCQGCGAYVGDYSFYRQKLPGKGEMILCYRCNRWSQSHPGRTGFPERTSMPYAGKSRIKTFSTIYIISSIGVFAAGAAIVISGGGGSGIGILIVIGSISLFLVGRSMRKYIKNEREEG</sequence>
<accession>A0A3A4P2Q3</accession>
<dbReference type="AlphaFoldDB" id="A0A3A4P2Q3"/>
<keyword evidence="1" id="KW-0812">Transmembrane</keyword>
<evidence type="ECO:0000313" key="3">
    <source>
        <dbReference type="Proteomes" id="UP000265882"/>
    </source>
</evidence>
<keyword evidence="1" id="KW-1133">Transmembrane helix</keyword>
<feature type="transmembrane region" description="Helical" evidence="1">
    <location>
        <begin position="89"/>
        <end position="106"/>
    </location>
</feature>
<evidence type="ECO:0000256" key="1">
    <source>
        <dbReference type="SAM" id="Phobius"/>
    </source>
</evidence>
<protein>
    <submittedName>
        <fullName evidence="2">Uncharacterized protein</fullName>
    </submittedName>
</protein>
<keyword evidence="1" id="KW-0472">Membrane</keyword>
<gene>
    <name evidence="2" type="ORF">C4520_08620</name>
</gene>
<feature type="transmembrane region" description="Helical" evidence="1">
    <location>
        <begin position="62"/>
        <end position="83"/>
    </location>
</feature>
<proteinExistence type="predicted"/>
<dbReference type="EMBL" id="QZKU01000061">
    <property type="protein sequence ID" value="RJP22111.1"/>
    <property type="molecule type" value="Genomic_DNA"/>
</dbReference>
<reference evidence="2 3" key="1">
    <citation type="journal article" date="2017" name="ISME J.">
        <title>Energy and carbon metabolisms in a deep terrestrial subsurface fluid microbial community.</title>
        <authorList>
            <person name="Momper L."/>
            <person name="Jungbluth S.P."/>
            <person name="Lee M.D."/>
            <person name="Amend J.P."/>
        </authorList>
    </citation>
    <scope>NUCLEOTIDE SEQUENCE [LARGE SCALE GENOMIC DNA]</scope>
    <source>
        <strain evidence="2">SURF_5</strain>
    </source>
</reference>
<name>A0A3A4P2Q3_ABYX5</name>
<comment type="caution">
    <text evidence="2">The sequence shown here is derived from an EMBL/GenBank/DDBJ whole genome shotgun (WGS) entry which is preliminary data.</text>
</comment>
<organism evidence="2 3">
    <name type="scientific">Abyssobacteria bacterium (strain SURF_5)</name>
    <dbReference type="NCBI Taxonomy" id="2093360"/>
    <lineage>
        <taxon>Bacteria</taxon>
        <taxon>Pseudomonadati</taxon>
        <taxon>Candidatus Hydrogenedentota</taxon>
        <taxon>Candidatus Abyssobacteria</taxon>
    </lineage>
</organism>
<dbReference type="Proteomes" id="UP000265882">
    <property type="component" value="Unassembled WGS sequence"/>
</dbReference>